<protein>
    <submittedName>
        <fullName evidence="3">Ion transport 2 domain protein</fullName>
    </submittedName>
</protein>
<organism evidence="3 4">
    <name type="scientific">Simiduia agarivorans (strain DSM 21679 / JCM 13881 / BCRC 17597 / SA1)</name>
    <dbReference type="NCBI Taxonomy" id="1117647"/>
    <lineage>
        <taxon>Bacteria</taxon>
        <taxon>Pseudomonadati</taxon>
        <taxon>Pseudomonadota</taxon>
        <taxon>Gammaproteobacteria</taxon>
        <taxon>Cellvibrionales</taxon>
        <taxon>Cellvibrionaceae</taxon>
        <taxon>Simiduia</taxon>
    </lineage>
</organism>
<feature type="transmembrane region" description="Helical" evidence="1">
    <location>
        <begin position="196"/>
        <end position="216"/>
    </location>
</feature>
<name>K4KI56_SIMAS</name>
<keyword evidence="4" id="KW-1185">Reference proteome</keyword>
<dbReference type="Gene3D" id="1.10.287.70">
    <property type="match status" value="1"/>
</dbReference>
<dbReference type="EMBL" id="CP003746">
    <property type="protein sequence ID" value="AFU98681.1"/>
    <property type="molecule type" value="Genomic_DNA"/>
</dbReference>
<keyword evidence="1" id="KW-0472">Membrane</keyword>
<dbReference type="RefSeq" id="WP_015046854.1">
    <property type="nucleotide sequence ID" value="NC_018868.3"/>
</dbReference>
<dbReference type="KEGG" id="saga:M5M_07440"/>
<dbReference type="SUPFAM" id="SSF81324">
    <property type="entry name" value="Voltage-gated potassium channels"/>
    <property type="match status" value="1"/>
</dbReference>
<dbReference type="eggNOG" id="ENOG5032Y28">
    <property type="taxonomic scope" value="Bacteria"/>
</dbReference>
<feature type="domain" description="Potassium channel" evidence="2">
    <location>
        <begin position="168"/>
        <end position="216"/>
    </location>
</feature>
<evidence type="ECO:0000313" key="4">
    <source>
        <dbReference type="Proteomes" id="UP000000466"/>
    </source>
</evidence>
<evidence type="ECO:0000313" key="3">
    <source>
        <dbReference type="EMBL" id="AFU98681.1"/>
    </source>
</evidence>
<dbReference type="InterPro" id="IPR013099">
    <property type="entry name" value="K_chnl_dom"/>
</dbReference>
<evidence type="ECO:0000259" key="2">
    <source>
        <dbReference type="Pfam" id="PF07885"/>
    </source>
</evidence>
<feature type="transmembrane region" description="Helical" evidence="1">
    <location>
        <begin position="167"/>
        <end position="184"/>
    </location>
</feature>
<feature type="transmembrane region" description="Helical" evidence="1">
    <location>
        <begin position="12"/>
        <end position="31"/>
    </location>
</feature>
<dbReference type="Proteomes" id="UP000000466">
    <property type="component" value="Chromosome"/>
</dbReference>
<proteinExistence type="predicted"/>
<evidence type="ECO:0000256" key="1">
    <source>
        <dbReference type="SAM" id="Phobius"/>
    </source>
</evidence>
<feature type="transmembrane region" description="Helical" evidence="1">
    <location>
        <begin position="62"/>
        <end position="81"/>
    </location>
</feature>
<reference evidence="3 4" key="1">
    <citation type="journal article" date="2013" name="Genome Announc.">
        <title>Complete genome sequence of Simiduia agarivorans SA1(T), a marine bacterium able to degrade a variety of polysaccharides.</title>
        <authorList>
            <person name="Lin S.Y."/>
            <person name="Shieh W.Y."/>
            <person name="Chen J.S."/>
            <person name="Tang S.L."/>
        </authorList>
    </citation>
    <scope>NUCLEOTIDE SEQUENCE [LARGE SCALE GENOMIC DNA]</scope>
    <source>
        <strain evidence="4">DSM 21679 / JCM 13881 / BCRC 17597 / SA1</strain>
    </source>
</reference>
<dbReference type="Pfam" id="PF07885">
    <property type="entry name" value="Ion_trans_2"/>
    <property type="match status" value="1"/>
</dbReference>
<feature type="transmembrane region" description="Helical" evidence="1">
    <location>
        <begin position="121"/>
        <end position="147"/>
    </location>
</feature>
<feature type="transmembrane region" description="Helical" evidence="1">
    <location>
        <begin position="37"/>
        <end position="57"/>
    </location>
</feature>
<gene>
    <name evidence="3" type="ordered locus">M5M_07440</name>
</gene>
<dbReference type="HOGENOM" id="CLU_089632_2_0_6"/>
<keyword evidence="1" id="KW-1133">Transmembrane helix</keyword>
<feature type="transmembrane region" description="Helical" evidence="1">
    <location>
        <begin position="87"/>
        <end position="109"/>
    </location>
</feature>
<dbReference type="STRING" id="1117647.M5M_07440"/>
<accession>K4KI56</accession>
<keyword evidence="1" id="KW-0812">Transmembrane</keyword>
<dbReference type="OrthoDB" id="9813518at2"/>
<sequence length="226" mass="25430">MSLLAHEETGEFRFSLLLAALFGAVLIPPYFDGHPLFNLIWKGVFTAVLVAAAYTVVGQRRILLMAVLLLLPTLATLWLEHFQHSNFVFYLDNLTTIAFLGFICYRFLLHILRARQVTTNIIVASMCVYLMLALMWAAIYSNINLYFDGAFRFPPEQAAMALEEQMMGVFTYYSFVTLSTLGYGDIVPVHKVAQSWAAVEAMIGQFYIAIIMARLVGLHVTPGKDD</sequence>
<dbReference type="AlphaFoldDB" id="K4KI56"/>